<feature type="region of interest" description="Disordered" evidence="7">
    <location>
        <begin position="242"/>
        <end position="287"/>
    </location>
</feature>
<feature type="non-terminal residue" evidence="11">
    <location>
        <position position="477"/>
    </location>
</feature>
<feature type="transmembrane region" description="Helical" evidence="8">
    <location>
        <begin position="38"/>
        <end position="60"/>
    </location>
</feature>
<dbReference type="GO" id="GO:0005886">
    <property type="term" value="C:plasma membrane"/>
    <property type="evidence" value="ECO:0007669"/>
    <property type="project" value="UniProtKB-SubCell"/>
</dbReference>
<accession>A0A3B9GY28</accession>
<keyword evidence="4 8" id="KW-1133">Transmembrane helix</keyword>
<dbReference type="InterPro" id="IPR050206">
    <property type="entry name" value="FtsK/SpoIIIE/SftA"/>
</dbReference>
<keyword evidence="5 8" id="KW-0472">Membrane</keyword>
<evidence type="ECO:0000256" key="1">
    <source>
        <dbReference type="ARBA" id="ARBA00004651"/>
    </source>
</evidence>
<dbReference type="PANTHER" id="PTHR22683:SF41">
    <property type="entry name" value="DNA TRANSLOCASE FTSK"/>
    <property type="match status" value="1"/>
</dbReference>
<reference evidence="11 12" key="1">
    <citation type="journal article" date="2018" name="Nat. Biotechnol.">
        <title>A standardized bacterial taxonomy based on genome phylogeny substantially revises the tree of life.</title>
        <authorList>
            <person name="Parks D.H."/>
            <person name="Chuvochina M."/>
            <person name="Waite D.W."/>
            <person name="Rinke C."/>
            <person name="Skarshewski A."/>
            <person name="Chaumeil P.A."/>
            <person name="Hugenholtz P."/>
        </authorList>
    </citation>
    <scope>NUCLEOTIDE SEQUENCE [LARGE SCALE GENOMIC DNA]</scope>
    <source>
        <strain evidence="11">UBA8733</strain>
    </source>
</reference>
<evidence type="ECO:0000259" key="10">
    <source>
        <dbReference type="Pfam" id="PF17854"/>
    </source>
</evidence>
<comment type="subcellular location">
    <subcellularLocation>
        <location evidence="1">Cell membrane</location>
        <topology evidence="1">Multi-pass membrane protein</topology>
    </subcellularLocation>
</comment>
<evidence type="ECO:0000256" key="4">
    <source>
        <dbReference type="ARBA" id="ARBA00022989"/>
    </source>
</evidence>
<evidence type="ECO:0000256" key="5">
    <source>
        <dbReference type="ARBA" id="ARBA00023136"/>
    </source>
</evidence>
<organism evidence="11 12">
    <name type="scientific">Hyphomonas adhaerens</name>
    <dbReference type="NCBI Taxonomy" id="81029"/>
    <lineage>
        <taxon>Bacteria</taxon>
        <taxon>Pseudomonadati</taxon>
        <taxon>Pseudomonadota</taxon>
        <taxon>Alphaproteobacteria</taxon>
        <taxon>Hyphomonadales</taxon>
        <taxon>Hyphomonadaceae</taxon>
        <taxon>Hyphomonas</taxon>
    </lineage>
</organism>
<feature type="transmembrane region" description="Helical" evidence="8">
    <location>
        <begin position="94"/>
        <end position="113"/>
    </location>
</feature>
<protein>
    <submittedName>
        <fullName evidence="11">Cell division protein FtsK</fullName>
    </submittedName>
</protein>
<feature type="compositionally biased region" description="Acidic residues" evidence="7">
    <location>
        <begin position="277"/>
        <end position="287"/>
    </location>
</feature>
<name>A0A3B9GY28_9PROT</name>
<dbReference type="Proteomes" id="UP000259610">
    <property type="component" value="Unassembled WGS sequence"/>
</dbReference>
<sequence>MGQIGLSTDNTEPSPFMTDYAYDDDATHFSVSDPVWRILTGAAAFAIGVFICGSVGSYVATDPSWNAATDSDVQNLFGRSGAVFADLARQTLGWSAWTAGLALMIGGAMRTVLIGAPRMHRWVKGFLFVPFSAAFFAAWPVPQSWPLSAGLGGVVGDGMFHFAAMPFRALMLPSPESWAAFFLGTLALWAGLSALGFRRGDARLLKHAAASSGARAARKASGVGGILLAVARAFAPKRKAELEDETIDPRDDRARVVMSDDDETPGFLSKRGKNVIEIEDDEDYDDEEEYLDDAEDDYDDYEDEIENDADDYDDEDEEQERKPLFTLPKPKPKPKAAAPRVSKPTERRRKAGRLPTIDLLEQTVERADSIDEDALLAKAAKLSDVLKEFGVRGRVKEVRPGPVITLFEMEPAPGVKSSRVISLADDIARSMSAKSARVAVVPGKNAIGIELPNEDRDTVYLRTLLQSDAYTGSRASL</sequence>
<dbReference type="EMBL" id="DMAN01000208">
    <property type="protein sequence ID" value="HAE27359.1"/>
    <property type="molecule type" value="Genomic_DNA"/>
</dbReference>
<evidence type="ECO:0000256" key="7">
    <source>
        <dbReference type="SAM" id="MobiDB-lite"/>
    </source>
</evidence>
<comment type="caution">
    <text evidence="11">The sequence shown here is derived from an EMBL/GenBank/DDBJ whole genome shotgun (WGS) entry which is preliminary data.</text>
</comment>
<keyword evidence="11" id="KW-0132">Cell division</keyword>
<gene>
    <name evidence="11" type="ORF">DCG58_09385</name>
</gene>
<dbReference type="InterPro" id="IPR025199">
    <property type="entry name" value="FtsK_4TM"/>
</dbReference>
<dbReference type="PANTHER" id="PTHR22683">
    <property type="entry name" value="SPORULATION PROTEIN RELATED"/>
    <property type="match status" value="1"/>
</dbReference>
<keyword evidence="11" id="KW-0131">Cell cycle</keyword>
<keyword evidence="3 8" id="KW-0812">Transmembrane</keyword>
<dbReference type="GO" id="GO:0051301">
    <property type="term" value="P:cell division"/>
    <property type="evidence" value="ECO:0007669"/>
    <property type="project" value="UniProtKB-KW"/>
</dbReference>
<evidence type="ECO:0000256" key="8">
    <source>
        <dbReference type="SAM" id="Phobius"/>
    </source>
</evidence>
<evidence type="ECO:0000256" key="3">
    <source>
        <dbReference type="ARBA" id="ARBA00022692"/>
    </source>
</evidence>
<dbReference type="Pfam" id="PF17854">
    <property type="entry name" value="FtsK_alpha"/>
    <property type="match status" value="1"/>
</dbReference>
<evidence type="ECO:0000259" key="9">
    <source>
        <dbReference type="Pfam" id="PF13491"/>
    </source>
</evidence>
<feature type="transmembrane region" description="Helical" evidence="8">
    <location>
        <begin position="178"/>
        <end position="197"/>
    </location>
</feature>
<evidence type="ECO:0000313" key="12">
    <source>
        <dbReference type="Proteomes" id="UP000259610"/>
    </source>
</evidence>
<dbReference type="AlphaFoldDB" id="A0A3B9GY28"/>
<evidence type="ECO:0000313" key="11">
    <source>
        <dbReference type="EMBL" id="HAE27359.1"/>
    </source>
</evidence>
<dbReference type="InterPro" id="IPR041027">
    <property type="entry name" value="FtsK_alpha"/>
</dbReference>
<feature type="region of interest" description="Disordered" evidence="7">
    <location>
        <begin position="307"/>
        <end position="351"/>
    </location>
</feature>
<comment type="subunit">
    <text evidence="6">Homohexamer. Forms a ring that surrounds DNA.</text>
</comment>
<evidence type="ECO:0000256" key="6">
    <source>
        <dbReference type="ARBA" id="ARBA00025923"/>
    </source>
</evidence>
<keyword evidence="2" id="KW-1003">Cell membrane</keyword>
<dbReference type="Pfam" id="PF13491">
    <property type="entry name" value="FtsK_4TM"/>
    <property type="match status" value="1"/>
</dbReference>
<feature type="domain" description="FtsK alpha" evidence="10">
    <location>
        <begin position="354"/>
        <end position="453"/>
    </location>
</feature>
<dbReference type="Gene3D" id="3.30.980.40">
    <property type="match status" value="1"/>
</dbReference>
<evidence type="ECO:0000256" key="2">
    <source>
        <dbReference type="ARBA" id="ARBA00022475"/>
    </source>
</evidence>
<feature type="compositionally biased region" description="Acidic residues" evidence="7">
    <location>
        <begin position="307"/>
        <end position="318"/>
    </location>
</feature>
<feature type="domain" description="DNA translocase FtsK 4TM region" evidence="9">
    <location>
        <begin position="37"/>
        <end position="163"/>
    </location>
</feature>
<feature type="transmembrane region" description="Helical" evidence="8">
    <location>
        <begin position="125"/>
        <end position="142"/>
    </location>
</feature>
<proteinExistence type="predicted"/>